<dbReference type="EMBL" id="CP031761">
    <property type="protein sequence ID" value="AXR01902.1"/>
    <property type="molecule type" value="Genomic_DNA"/>
</dbReference>
<dbReference type="Pfam" id="PF00271">
    <property type="entry name" value="Helicase_C"/>
    <property type="match status" value="1"/>
</dbReference>
<evidence type="ECO:0000313" key="2">
    <source>
        <dbReference type="EMBL" id="AXR01902.1"/>
    </source>
</evidence>
<dbReference type="RefSeq" id="WP_088530967.1">
    <property type="nucleotide sequence ID" value="NZ_CP021646.1"/>
</dbReference>
<dbReference type="KEGG" id="ppis:B1L02_10485"/>
<keyword evidence="2" id="KW-0067">ATP-binding</keyword>
<dbReference type="SUPFAM" id="SSF52540">
    <property type="entry name" value="P-loop containing nucleoside triphosphate hydrolases"/>
    <property type="match status" value="2"/>
</dbReference>
<dbReference type="AlphaFoldDB" id="A0AAD0RFZ5"/>
<dbReference type="Gene3D" id="3.40.50.300">
    <property type="entry name" value="P-loop containing nucleotide triphosphate hydrolases"/>
    <property type="match status" value="2"/>
</dbReference>
<name>A0AAD0RFZ5_PSEO7</name>
<dbReference type="InterPro" id="IPR027417">
    <property type="entry name" value="P-loop_NTPase"/>
</dbReference>
<evidence type="ECO:0000313" key="3">
    <source>
        <dbReference type="Proteomes" id="UP000258102"/>
    </source>
</evidence>
<dbReference type="InterPro" id="IPR001650">
    <property type="entry name" value="Helicase_C-like"/>
</dbReference>
<evidence type="ECO:0000259" key="1">
    <source>
        <dbReference type="SMART" id="SM00487"/>
    </source>
</evidence>
<keyword evidence="2" id="KW-0347">Helicase</keyword>
<dbReference type="SMART" id="SM00487">
    <property type="entry name" value="DEXDc"/>
    <property type="match status" value="1"/>
</dbReference>
<dbReference type="Proteomes" id="UP000258102">
    <property type="component" value="Chromosome 1"/>
</dbReference>
<keyword evidence="2" id="KW-0378">Hydrolase</keyword>
<keyword evidence="2" id="KW-0547">Nucleotide-binding</keyword>
<protein>
    <submittedName>
        <fullName evidence="2">Helicase</fullName>
    </submittedName>
</protein>
<reference evidence="2 3" key="1">
    <citation type="submission" date="2018-08" db="EMBL/GenBank/DDBJ databases">
        <title>Whole Genome Sequences of Two Pseudoalteromonas piscicida Strains, DE1-A and DE2-A, which Exhibit Strong Antibacterial Activity against Vibrio vulnificus.</title>
        <authorList>
            <person name="Richards G.P."/>
            <person name="Needleman D.S."/>
            <person name="Watson M.A."/>
            <person name="Polson S.W."/>
        </authorList>
    </citation>
    <scope>NUCLEOTIDE SEQUENCE [LARGE SCALE GENOMIC DNA]</scope>
    <source>
        <strain evidence="2 3">DE2-A</strain>
    </source>
</reference>
<accession>A0AAD0RFZ5</accession>
<organism evidence="2 3">
    <name type="scientific">Pseudoalteromonas piscicida</name>
    <dbReference type="NCBI Taxonomy" id="43662"/>
    <lineage>
        <taxon>Bacteria</taxon>
        <taxon>Pseudomonadati</taxon>
        <taxon>Pseudomonadota</taxon>
        <taxon>Gammaproteobacteria</taxon>
        <taxon>Alteromonadales</taxon>
        <taxon>Pseudoalteromonadaceae</taxon>
        <taxon>Pseudoalteromonas</taxon>
    </lineage>
</organism>
<proteinExistence type="predicted"/>
<gene>
    <name evidence="2" type="ORF">D0511_07280</name>
</gene>
<dbReference type="GO" id="GO:0004386">
    <property type="term" value="F:helicase activity"/>
    <property type="evidence" value="ECO:0007669"/>
    <property type="project" value="UniProtKB-KW"/>
</dbReference>
<dbReference type="InterPro" id="IPR014001">
    <property type="entry name" value="Helicase_ATP-bd"/>
</dbReference>
<sequence length="1079" mass="123495">MSDDVIALLNQSLSKLKDFQLATVHQVMSNFVDSGHSGRVLVADEVGLGKTVVAKGVIAEMLKARLNQSPFKPLRVTYICSNLTLANENIRKLAVFDGTEHEKYVSEPSFSRLTELAIKDSQNDNDANKLLEVCSLTPSTSFTLTQGDGTHWERFIIYQLLCKHDSLSKYKRKLSKLFRGYCSSNTWESNQDWFDKNKTLDKCVLHSFHQQLNAQSDYIESDWEIAQDSSCLSIIEMVCTDQVKCEHPNRLRSYLRRVLARCCVQNLKSDLFILDEFQRFNSLLDTNEDNELSVIARGIFSKESAAKLLLLSATPFKAMSKVDEEETQTAHVDELRYLLNFLSKKDHNFLSQYEYNREKLHSEIISLRDPSKCPSSLISTHKDNIENSLSSYICRTERAQIVDKADSIVCFRKGSEQATECLAKFDGNEILAFKELVQIAEELNKVNKKSHSSYLLEYQKSAPWALSFMNGYQFKNHIDDSLQKHAPISKAIKQSKMSWLSRDLIQSYKLNLAKQGSNARFKAVLDTFFDGNGEELLWVPPSNPYYPLEGSFKNQQGFSKSLLFSAWAMVPRALSGLISYEAERRLLEGRRGVTKEYYRSKEHVPKIRFDGKSNLVAWSYIYPSRTLANIEFSYDGKTLDELVNDVSKKIKSQFWAKLKSYENKGKKSKTHWYAVAPLLLDMLNGYQNDVDDWQVDFENRLSDGRNKGRLDSIRHLFDLIEGGELGKLPKDLFNYLAQLAISGPAVCIVRSLAGQDSHNHLVDISESALGFVSLFNKPESERAIKKRYYKAPYWQAVIQYCADGNLQAVVDEYFHLLIGSGQNSSEALSKLNSVLSTNTVSVGCHFHEDIALKKSEGSLGEKSTLRCHYAVPLGNQKMTDEKGMVRVSHVRDAFNSPFRPFVLNSTSIGQEGLDFHWYCSRIVHWNLPSNPIDLEQREGRVNRYKSLVVRRRLVERFKDEVNSSYQHSWDKLFEYADQHTKNERLSDLEPYWHLSSGSAQIERIVPLMPMSKDLIKLNESLKVLSLYRLAFGQPRQEELIDNLLERSFTDEEIENIKYKLVVNLSPLVHSKKTKTKLAS</sequence>
<feature type="domain" description="Helicase ATP-binding" evidence="1">
    <location>
        <begin position="12"/>
        <end position="353"/>
    </location>
</feature>